<organism evidence="5 6">
    <name type="scientific">Escallonia herrerae</name>
    <dbReference type="NCBI Taxonomy" id="1293975"/>
    <lineage>
        <taxon>Eukaryota</taxon>
        <taxon>Viridiplantae</taxon>
        <taxon>Streptophyta</taxon>
        <taxon>Embryophyta</taxon>
        <taxon>Tracheophyta</taxon>
        <taxon>Spermatophyta</taxon>
        <taxon>Magnoliopsida</taxon>
        <taxon>eudicotyledons</taxon>
        <taxon>Gunneridae</taxon>
        <taxon>Pentapetalae</taxon>
        <taxon>asterids</taxon>
        <taxon>campanulids</taxon>
        <taxon>Escalloniales</taxon>
        <taxon>Escalloniaceae</taxon>
        <taxon>Escallonia</taxon>
    </lineage>
</organism>
<feature type="transmembrane region" description="Helical" evidence="3">
    <location>
        <begin position="141"/>
        <end position="164"/>
    </location>
</feature>
<keyword evidence="3" id="KW-1133">Transmembrane helix</keyword>
<dbReference type="EMBL" id="JAVXUP010000132">
    <property type="protein sequence ID" value="KAK3037046.1"/>
    <property type="molecule type" value="Genomic_DNA"/>
</dbReference>
<sequence length="428" mass="48030">MAQSFWALRTRIPSQASSYFKAFLFSIPRQVYWSIVLKELPILFREPPNCILDTSDKSKHGGTWLPGSVLNIAECCLLPSDYPAKKDDGIAIVWRDEGCDDSNVNQMTLKELREQVMFVANALDAMFLKGDAIAIDMPMTVSAVIIYLAIVLAGLVVVSIADSFAAKEIATRLRVSKAKAVFTQDFIVRGGRRFPLYSRVVEAAPSKAIVIPAAGDNVNIELREQDLSWKDFLSRAHNLPRPHDFSPVYQPIESMTNILFSSGTTGDPKAIAWTQLSPIRSAADFWAHIDVQSGDVFCWPTNLGWGMGPVLLYSCFLNGATLALYHGSPLGRDFGKFVQMNFDIWPSTVKDWSGAIRDVEARMRSELEALRLRLQSTVSSQVELIFNRLDELEVDSRLTMLERKVDVFANELDDLIEERVAHFTKWEV</sequence>
<proteinExistence type="predicted"/>
<gene>
    <name evidence="5" type="ORF">RJ639_031620</name>
</gene>
<keyword evidence="6" id="KW-1185">Reference proteome</keyword>
<dbReference type="Proteomes" id="UP001188597">
    <property type="component" value="Unassembled WGS sequence"/>
</dbReference>
<accession>A0AA88WZS3</accession>
<keyword evidence="3" id="KW-0812">Transmembrane</keyword>
<dbReference type="GO" id="GO:0009698">
    <property type="term" value="P:phenylpropanoid metabolic process"/>
    <property type="evidence" value="ECO:0007669"/>
    <property type="project" value="UniProtKB-KW"/>
</dbReference>
<evidence type="ECO:0000256" key="3">
    <source>
        <dbReference type="SAM" id="Phobius"/>
    </source>
</evidence>
<dbReference type="PANTHER" id="PTHR44378">
    <property type="entry name" value="ACYL-ACTIVATING ENZYME 17, PEROXISOMAL-RELATED"/>
    <property type="match status" value="1"/>
</dbReference>
<evidence type="ECO:0000259" key="4">
    <source>
        <dbReference type="Pfam" id="PF00501"/>
    </source>
</evidence>
<evidence type="ECO:0000313" key="5">
    <source>
        <dbReference type="EMBL" id="KAK3037046.1"/>
    </source>
</evidence>
<comment type="caution">
    <text evidence="5">The sequence shown here is derived from an EMBL/GenBank/DDBJ whole genome shotgun (WGS) entry which is preliminary data.</text>
</comment>
<dbReference type="PANTHER" id="PTHR44378:SF1">
    <property type="entry name" value="ACYL-ACTIVATING ENZYME 18, PEROXISOMAL-RELATED"/>
    <property type="match status" value="1"/>
</dbReference>
<dbReference type="Gene3D" id="3.40.50.12780">
    <property type="entry name" value="N-terminal domain of ligase-like"/>
    <property type="match status" value="1"/>
</dbReference>
<evidence type="ECO:0000256" key="1">
    <source>
        <dbReference type="ARBA" id="ARBA00004930"/>
    </source>
</evidence>
<evidence type="ECO:0000313" key="6">
    <source>
        <dbReference type="Proteomes" id="UP001188597"/>
    </source>
</evidence>
<protein>
    <recommendedName>
        <fullName evidence="4">AMP-dependent synthetase/ligase domain-containing protein</fullName>
    </recommendedName>
</protein>
<dbReference type="InterPro" id="IPR000873">
    <property type="entry name" value="AMP-dep_synth/lig_dom"/>
</dbReference>
<comment type="pathway">
    <text evidence="1">Phytoalexin biosynthesis; 3,4',5-trihydroxystilbene biosynthesis; 3,4',5-trihydroxystilbene from trans-4-coumarate: step 1/2.</text>
</comment>
<name>A0AA88WZS3_9ASTE</name>
<dbReference type="AlphaFoldDB" id="A0AA88WZS3"/>
<keyword evidence="3" id="KW-0472">Membrane</keyword>
<feature type="domain" description="AMP-dependent synthetase/ligase" evidence="4">
    <location>
        <begin position="87"/>
        <end position="335"/>
    </location>
</feature>
<dbReference type="InterPro" id="IPR042099">
    <property type="entry name" value="ANL_N_sf"/>
</dbReference>
<dbReference type="Pfam" id="PF00501">
    <property type="entry name" value="AMP-binding"/>
    <property type="match status" value="1"/>
</dbReference>
<dbReference type="InterPro" id="IPR020845">
    <property type="entry name" value="AMP-binding_CS"/>
</dbReference>
<dbReference type="SUPFAM" id="SSF56801">
    <property type="entry name" value="Acetyl-CoA synthetase-like"/>
    <property type="match status" value="1"/>
</dbReference>
<evidence type="ECO:0000256" key="2">
    <source>
        <dbReference type="ARBA" id="ARBA00023051"/>
    </source>
</evidence>
<reference evidence="5" key="1">
    <citation type="submission" date="2022-12" db="EMBL/GenBank/DDBJ databases">
        <title>Draft genome assemblies for two species of Escallonia (Escalloniales).</title>
        <authorList>
            <person name="Chanderbali A."/>
            <person name="Dervinis C."/>
            <person name="Anghel I."/>
            <person name="Soltis D."/>
            <person name="Soltis P."/>
            <person name="Zapata F."/>
        </authorList>
    </citation>
    <scope>NUCLEOTIDE SEQUENCE</scope>
    <source>
        <strain evidence="5">UCBG64.0493</strain>
        <tissue evidence="5">Leaf</tissue>
    </source>
</reference>
<dbReference type="PROSITE" id="PS00455">
    <property type="entry name" value="AMP_BINDING"/>
    <property type="match status" value="1"/>
</dbReference>
<keyword evidence="2" id="KW-0587">Phenylpropanoid metabolism</keyword>